<comment type="subcellular location">
    <subcellularLocation>
        <location evidence="1">Membrane</location>
        <topology evidence="1">Multi-pass membrane protein</topology>
    </subcellularLocation>
</comment>
<organism evidence="9 10">
    <name type="scientific">Clostridium estertheticum</name>
    <dbReference type="NCBI Taxonomy" id="238834"/>
    <lineage>
        <taxon>Bacteria</taxon>
        <taxon>Bacillati</taxon>
        <taxon>Bacillota</taxon>
        <taxon>Clostridia</taxon>
        <taxon>Eubacteriales</taxon>
        <taxon>Clostridiaceae</taxon>
        <taxon>Clostridium</taxon>
    </lineage>
</organism>
<dbReference type="Proteomes" id="UP000531659">
    <property type="component" value="Unassembled WGS sequence"/>
</dbReference>
<dbReference type="PANTHER" id="PTHR34975:SF2">
    <property type="entry name" value="SPORE GERMINATION PROTEIN A2"/>
    <property type="match status" value="1"/>
</dbReference>
<gene>
    <name evidence="9" type="ORF">HLQ16_00830</name>
</gene>
<dbReference type="Gene3D" id="1.20.1740.10">
    <property type="entry name" value="Amino acid/polyamine transporter I"/>
    <property type="match status" value="1"/>
</dbReference>
<feature type="transmembrane region" description="Helical" evidence="8">
    <location>
        <begin position="269"/>
        <end position="294"/>
    </location>
</feature>
<keyword evidence="7 8" id="KW-0472">Membrane</keyword>
<feature type="transmembrane region" description="Helical" evidence="8">
    <location>
        <begin position="306"/>
        <end position="323"/>
    </location>
</feature>
<name>A0A7Y3WR19_9CLOT</name>
<sequence length="359" mass="40204">MKKVGSNDISPGEVTFLLIGSMIGVGILSLPNDLVVVAKQDAWISAFIGAIYPLYMVISASILCKKYPKKNILALSKMCFGKFIGSILNIVFLFYFVLLTTAIAFQVSLIKGTLIVSFLSLQKILIVILALAAYNVIKGLKVLARVNQLMFELTIILSVILCAALFQGNYLNICPILGSGVLNILKASKYSSFAYGGIEIIFLIYPFITDKTKVMKSSIKAVLITAIIYVWITFVTIYYVGIDIIPKILWSVNIVAKTVRVPVISNFKFVFIVIWALIICKTVANNYFAIVLILKDFFKKTETKKIVYIIYPLIFYLSLKYINISTSTAFLKFIIPKYVLFNIAYVTIITLLIYLKKDN</sequence>
<feature type="transmembrane region" description="Helical" evidence="8">
    <location>
        <begin position="149"/>
        <end position="170"/>
    </location>
</feature>
<keyword evidence="5 8" id="KW-0812">Transmembrane</keyword>
<keyword evidence="4" id="KW-0309">Germination</keyword>
<evidence type="ECO:0000313" key="9">
    <source>
        <dbReference type="EMBL" id="NNU74488.1"/>
    </source>
</evidence>
<evidence type="ECO:0000256" key="2">
    <source>
        <dbReference type="ARBA" id="ARBA00007998"/>
    </source>
</evidence>
<feature type="transmembrane region" description="Helical" evidence="8">
    <location>
        <begin position="83"/>
        <end position="108"/>
    </location>
</feature>
<dbReference type="GeneID" id="83592184"/>
<reference evidence="9 10" key="1">
    <citation type="submission" date="2020-05" db="EMBL/GenBank/DDBJ databases">
        <title>Complete genome of Clostridium estertheticum subspecies estertheticum, isolated from Vacuum packed lamb meat from New Zealand imported to Switzerland.</title>
        <authorList>
            <person name="Wambui J."/>
            <person name="Stevens M.J.A."/>
            <person name="Stephan R."/>
        </authorList>
    </citation>
    <scope>NUCLEOTIDE SEQUENCE [LARGE SCALE GENOMIC DNA]</scope>
    <source>
        <strain evidence="9 10">CEST001</strain>
    </source>
</reference>
<comment type="similarity">
    <text evidence="2">Belongs to the amino acid-polyamine-organocation (APC) superfamily. Spore germination protein (SGP) (TC 2.A.3.9) family.</text>
</comment>
<dbReference type="GO" id="GO:0009847">
    <property type="term" value="P:spore germination"/>
    <property type="evidence" value="ECO:0007669"/>
    <property type="project" value="InterPro"/>
</dbReference>
<evidence type="ECO:0000256" key="6">
    <source>
        <dbReference type="ARBA" id="ARBA00022989"/>
    </source>
</evidence>
<evidence type="ECO:0000256" key="4">
    <source>
        <dbReference type="ARBA" id="ARBA00022544"/>
    </source>
</evidence>
<accession>A0A7Y3WR19</accession>
<dbReference type="GO" id="GO:0016020">
    <property type="term" value="C:membrane"/>
    <property type="evidence" value="ECO:0007669"/>
    <property type="project" value="UniProtKB-SubCell"/>
</dbReference>
<evidence type="ECO:0000313" key="10">
    <source>
        <dbReference type="Proteomes" id="UP000531659"/>
    </source>
</evidence>
<feature type="transmembrane region" description="Helical" evidence="8">
    <location>
        <begin position="114"/>
        <end position="137"/>
    </location>
</feature>
<evidence type="ECO:0000256" key="5">
    <source>
        <dbReference type="ARBA" id="ARBA00022692"/>
    </source>
</evidence>
<feature type="transmembrane region" description="Helical" evidence="8">
    <location>
        <begin position="221"/>
        <end position="241"/>
    </location>
</feature>
<evidence type="ECO:0000256" key="1">
    <source>
        <dbReference type="ARBA" id="ARBA00004141"/>
    </source>
</evidence>
<keyword evidence="3" id="KW-0813">Transport</keyword>
<protein>
    <submittedName>
        <fullName evidence="9">Endospore germination permease</fullName>
    </submittedName>
</protein>
<comment type="caution">
    <text evidence="9">The sequence shown here is derived from an EMBL/GenBank/DDBJ whole genome shotgun (WGS) entry which is preliminary data.</text>
</comment>
<feature type="transmembrane region" description="Helical" evidence="8">
    <location>
        <begin position="42"/>
        <end position="63"/>
    </location>
</feature>
<dbReference type="Pfam" id="PF03845">
    <property type="entry name" value="Spore_permease"/>
    <property type="match status" value="1"/>
</dbReference>
<dbReference type="PANTHER" id="PTHR34975">
    <property type="entry name" value="SPORE GERMINATION PROTEIN A2"/>
    <property type="match status" value="1"/>
</dbReference>
<keyword evidence="6 8" id="KW-1133">Transmembrane helix</keyword>
<feature type="transmembrane region" description="Helical" evidence="8">
    <location>
        <begin position="335"/>
        <end position="355"/>
    </location>
</feature>
<dbReference type="EMBL" id="JABEYB010000001">
    <property type="protein sequence ID" value="NNU74488.1"/>
    <property type="molecule type" value="Genomic_DNA"/>
</dbReference>
<feature type="transmembrane region" description="Helical" evidence="8">
    <location>
        <begin position="190"/>
        <end position="209"/>
    </location>
</feature>
<dbReference type="InterPro" id="IPR004761">
    <property type="entry name" value="Spore_GerAB"/>
</dbReference>
<evidence type="ECO:0000256" key="8">
    <source>
        <dbReference type="SAM" id="Phobius"/>
    </source>
</evidence>
<proteinExistence type="inferred from homology"/>
<evidence type="ECO:0000256" key="7">
    <source>
        <dbReference type="ARBA" id="ARBA00023136"/>
    </source>
</evidence>
<dbReference type="RefSeq" id="WP_171295342.1">
    <property type="nucleotide sequence ID" value="NZ_CP077615.1"/>
</dbReference>
<dbReference type="AlphaFoldDB" id="A0A7Y3WR19"/>
<feature type="transmembrane region" description="Helical" evidence="8">
    <location>
        <begin position="12"/>
        <end position="30"/>
    </location>
</feature>
<dbReference type="NCBIfam" id="TIGR00912">
    <property type="entry name" value="2A0309"/>
    <property type="match status" value="1"/>
</dbReference>
<evidence type="ECO:0000256" key="3">
    <source>
        <dbReference type="ARBA" id="ARBA00022448"/>
    </source>
</evidence>